<dbReference type="RefSeq" id="XP_040589715.1">
    <property type="nucleotide sequence ID" value="XM_040733781.1"/>
</dbReference>
<evidence type="ECO:0000313" key="5">
    <source>
        <dbReference type="RefSeq" id="XP_040589715.1"/>
    </source>
</evidence>
<dbReference type="PANTHER" id="PTHR23231:SF3">
    <property type="entry name" value="BTB DOMAIN CONTAINING 35, FAMILY MEMBER 10-RELATED"/>
    <property type="match status" value="1"/>
</dbReference>
<evidence type="ECO:0000259" key="3">
    <source>
        <dbReference type="PROSITE" id="PS50097"/>
    </source>
</evidence>
<evidence type="ECO:0000256" key="2">
    <source>
        <dbReference type="SAM" id="MobiDB-lite"/>
    </source>
</evidence>
<reference evidence="5" key="1">
    <citation type="submission" date="2025-08" db="UniProtKB">
        <authorList>
            <consortium name="RefSeq"/>
        </authorList>
    </citation>
    <scope>IDENTIFICATION</scope>
    <source>
        <tissue evidence="5">Liver</tissue>
    </source>
</reference>
<feature type="region of interest" description="Disordered" evidence="2">
    <location>
        <begin position="1"/>
        <end position="35"/>
    </location>
</feature>
<evidence type="ECO:0000313" key="4">
    <source>
        <dbReference type="Proteomes" id="UP000886700"/>
    </source>
</evidence>
<dbReference type="SUPFAM" id="SSF54695">
    <property type="entry name" value="POZ domain"/>
    <property type="match status" value="1"/>
</dbReference>
<dbReference type="InterPro" id="IPR011333">
    <property type="entry name" value="SKP1/BTB/POZ_sf"/>
</dbReference>
<dbReference type="Proteomes" id="UP000886700">
    <property type="component" value="Unplaced"/>
</dbReference>
<dbReference type="PROSITE" id="PS50097">
    <property type="entry name" value="BTB"/>
    <property type="match status" value="1"/>
</dbReference>
<organism evidence="4 5">
    <name type="scientific">Mesocricetus auratus</name>
    <name type="common">Golden hamster</name>
    <dbReference type="NCBI Taxonomy" id="10036"/>
    <lineage>
        <taxon>Eukaryota</taxon>
        <taxon>Metazoa</taxon>
        <taxon>Chordata</taxon>
        <taxon>Craniata</taxon>
        <taxon>Vertebrata</taxon>
        <taxon>Euteleostomi</taxon>
        <taxon>Mammalia</taxon>
        <taxon>Eutheria</taxon>
        <taxon>Euarchontoglires</taxon>
        <taxon>Glires</taxon>
        <taxon>Rodentia</taxon>
        <taxon>Myomorpha</taxon>
        <taxon>Muroidea</taxon>
        <taxon>Cricetidae</taxon>
        <taxon>Cricetinae</taxon>
        <taxon>Mesocricetus</taxon>
    </lineage>
</organism>
<evidence type="ECO:0000256" key="1">
    <source>
        <dbReference type="ARBA" id="ARBA00022473"/>
    </source>
</evidence>
<gene>
    <name evidence="5" type="primary">LOC101843264</name>
</gene>
<dbReference type="InterPro" id="IPR043380">
    <property type="entry name" value="Gcl-like"/>
</dbReference>
<feature type="domain" description="BTB" evidence="3">
    <location>
        <begin position="89"/>
        <end position="154"/>
    </location>
</feature>
<dbReference type="PANTHER" id="PTHR23231">
    <property type="entry name" value="GERM CELL-LESS PROTEIN"/>
    <property type="match status" value="1"/>
</dbReference>
<keyword evidence="1" id="KW-0217">Developmental protein</keyword>
<dbReference type="Pfam" id="PF00651">
    <property type="entry name" value="BTB"/>
    <property type="match status" value="1"/>
</dbReference>
<dbReference type="CDD" id="cd18495">
    <property type="entry name" value="BACK_GCL"/>
    <property type="match status" value="1"/>
</dbReference>
<dbReference type="Gene3D" id="3.30.710.10">
    <property type="entry name" value="Potassium Channel Kv1.1, Chain A"/>
    <property type="match status" value="1"/>
</dbReference>
<keyword evidence="4" id="KW-1185">Reference proteome</keyword>
<proteinExistence type="predicted"/>
<sequence length="497" mass="58018">MGHCSSRVWRPDNSSLAESEQPECSAGPRSVSGSRKRKWSSWDWMWPSWSIHRSQVVSLQQVFGVFYGKKRKLATKYTYQTLFLGGEDSDVKIRALGKEWSLHKVFLCQSGYFANMLKDTWKEPHSDIIDLEIMNHHINIWSLDFVFGSLYRDEDLPMMPRQIAHVLVAACLLQVEQVIQQCNETMKKTINMKTVCSYYTTAEIYRLKSVKSQCFDWLLCNLMIHPNVRLYREIDIKIMYLLVSSSDLLMLQKEFDLYTTLKAWMFLYFNPRWKGSVNHLFANANSWLSRHMECSDNITFLESEEGLVFQPVFKQLRFQHIIFDLASTTILEQDRLIPLEWLSAVYKQQWLTLLWAQQHREIGPRTVNEKELEGHSMRCGTRINGDGAYSCMWSGCKFGFPLRIIFTNRDIIFKQSGQNHNDSAGLKQVQNVVFRITLLRFDSEGKPTFSKTTGHKIVTFKNNEEKSVMQFDSNILTFPFYLFCNFLFISVANAGNL</sequence>
<dbReference type="GeneID" id="101843264"/>
<dbReference type="SMART" id="SM00225">
    <property type="entry name" value="BTB"/>
    <property type="match status" value="1"/>
</dbReference>
<dbReference type="InterPro" id="IPR000210">
    <property type="entry name" value="BTB/POZ_dom"/>
</dbReference>
<accession>A0ABM2WFQ7</accession>
<protein>
    <submittedName>
        <fullName evidence="5">Germ cell-less protein-like 2</fullName>
    </submittedName>
</protein>
<name>A0ABM2WFQ7_MESAU</name>